<gene>
    <name evidence="1" type="ORF">DRJ26_05370</name>
</gene>
<name>A0A497EXA0_9CREN</name>
<accession>A0A497EXA0</accession>
<protein>
    <recommendedName>
        <fullName evidence="3">CopG family transcriptional regulator</fullName>
    </recommendedName>
</protein>
<proteinExistence type="predicted"/>
<sequence>MSSLVTVSAKIPRKLREKLRELGLKPSEIIKKALEEAVKEAELKKLEDELKNIRPVLEKLSPQEVARSIREDRDAR</sequence>
<reference evidence="1 2" key="1">
    <citation type="submission" date="2018-06" db="EMBL/GenBank/DDBJ databases">
        <title>Extensive metabolic versatility and redundancy in microbially diverse, dynamic hydrothermal sediments.</title>
        <authorList>
            <person name="Dombrowski N."/>
            <person name="Teske A."/>
            <person name="Baker B.J."/>
        </authorList>
    </citation>
    <scope>NUCLEOTIDE SEQUENCE [LARGE SCALE GENOMIC DNA]</scope>
    <source>
        <strain evidence="1">B20_G2</strain>
    </source>
</reference>
<dbReference type="EMBL" id="QMRA01000148">
    <property type="protein sequence ID" value="RLE51817.1"/>
    <property type="molecule type" value="Genomic_DNA"/>
</dbReference>
<evidence type="ECO:0008006" key="3">
    <source>
        <dbReference type="Google" id="ProtNLM"/>
    </source>
</evidence>
<dbReference type="AlphaFoldDB" id="A0A497EXA0"/>
<evidence type="ECO:0000313" key="1">
    <source>
        <dbReference type="EMBL" id="RLE51817.1"/>
    </source>
</evidence>
<dbReference type="Proteomes" id="UP000269499">
    <property type="component" value="Unassembled WGS sequence"/>
</dbReference>
<evidence type="ECO:0000313" key="2">
    <source>
        <dbReference type="Proteomes" id="UP000269499"/>
    </source>
</evidence>
<comment type="caution">
    <text evidence="1">The sequence shown here is derived from an EMBL/GenBank/DDBJ whole genome shotgun (WGS) entry which is preliminary data.</text>
</comment>
<organism evidence="1 2">
    <name type="scientific">Thermoproteota archaeon</name>
    <dbReference type="NCBI Taxonomy" id="2056631"/>
    <lineage>
        <taxon>Archaea</taxon>
        <taxon>Thermoproteota</taxon>
    </lineage>
</organism>